<dbReference type="Pfam" id="PF19808">
    <property type="entry name" value="DUF6291"/>
    <property type="match status" value="1"/>
</dbReference>
<dbReference type="Proteomes" id="UP000245778">
    <property type="component" value="Unassembled WGS sequence"/>
</dbReference>
<evidence type="ECO:0000313" key="3">
    <source>
        <dbReference type="EMBL" id="ALP92870.1"/>
    </source>
</evidence>
<dbReference type="AlphaFoldDB" id="A0A0S2W0H5"/>
<reference evidence="4 6" key="3">
    <citation type="submission" date="2018-04" db="EMBL/GenBank/DDBJ databases">
        <title>Genomic Encyclopedia of Type Strains, Phase IV (KMG-IV): sequencing the most valuable type-strain genomes for metagenomic binning, comparative biology and taxonomic classification.</title>
        <authorList>
            <person name="Goeker M."/>
        </authorList>
    </citation>
    <scope>NUCLEOTIDE SEQUENCE [LARGE SCALE GENOMIC DNA]</scope>
    <source>
        <strain evidence="4 6">DSM 26588</strain>
    </source>
</reference>
<evidence type="ECO:0000256" key="1">
    <source>
        <dbReference type="SAM" id="MobiDB-lite"/>
    </source>
</evidence>
<evidence type="ECO:0000313" key="6">
    <source>
        <dbReference type="Proteomes" id="UP000245778"/>
    </source>
</evidence>
<dbReference type="GeneID" id="93228157"/>
<dbReference type="EMBL" id="CP011307">
    <property type="protein sequence ID" value="ALP92870.1"/>
    <property type="molecule type" value="Genomic_DNA"/>
</dbReference>
<name>A0A0S2W0H5_9FIRM</name>
<reference evidence="5" key="2">
    <citation type="submission" date="2015-04" db="EMBL/GenBank/DDBJ databases">
        <title>A butyrogenic pathway from the amino acid lysine in a human gut commensal.</title>
        <authorList>
            <person name="de Vos W.M."/>
            <person name="Bui N.T.P."/>
            <person name="Plugge C.M."/>
            <person name="Ritari J."/>
        </authorList>
    </citation>
    <scope>NUCLEOTIDE SEQUENCE [LARGE SCALE GENOMIC DNA]</scope>
    <source>
        <strain evidence="5">AF211</strain>
    </source>
</reference>
<evidence type="ECO:0000313" key="5">
    <source>
        <dbReference type="Proteomes" id="UP000064844"/>
    </source>
</evidence>
<dbReference type="InterPro" id="IPR046258">
    <property type="entry name" value="DUF6291"/>
</dbReference>
<protein>
    <recommendedName>
        <fullName evidence="2">DUF6291 domain-containing protein</fullName>
    </recommendedName>
</protein>
<sequence>MKNSFVLYHDWEEPVKLLTDAQAGALFKAIFAYEKRGEEPPEDPAVRMAFRFIRTALDENRVKYEARARKNRENGLLGGRPRNPVGSWESGKSGY</sequence>
<organism evidence="3 5">
    <name type="scientific">Intestinimonas butyriciproducens</name>
    <dbReference type="NCBI Taxonomy" id="1297617"/>
    <lineage>
        <taxon>Bacteria</taxon>
        <taxon>Bacillati</taxon>
        <taxon>Bacillota</taxon>
        <taxon>Clostridia</taxon>
        <taxon>Eubacteriales</taxon>
        <taxon>Intestinimonas</taxon>
    </lineage>
</organism>
<dbReference type="RefSeq" id="WP_052082853.1">
    <property type="nucleotide sequence ID" value="NZ_CALICV010000130.1"/>
</dbReference>
<gene>
    <name evidence="4" type="ORF">C7373_101103</name>
    <name evidence="3" type="ORF">IB211_00475</name>
</gene>
<evidence type="ECO:0000259" key="2">
    <source>
        <dbReference type="Pfam" id="PF19808"/>
    </source>
</evidence>
<reference evidence="3 5" key="1">
    <citation type="journal article" date="2015" name="Nat. Commun.">
        <title>Production of butyrate from lysine and the Amadori product fructoselysine by a human gut commensal.</title>
        <authorList>
            <person name="Bui T.P."/>
            <person name="Ritari J."/>
            <person name="Boeren S."/>
            <person name="de Waard P."/>
            <person name="Plugge C.M."/>
            <person name="de Vos W.M."/>
        </authorList>
    </citation>
    <scope>NUCLEOTIDE SEQUENCE [LARGE SCALE GENOMIC DNA]</scope>
    <source>
        <strain evidence="3 5">AF211</strain>
    </source>
</reference>
<dbReference type="STRING" id="1297617.IB211_00475"/>
<accession>A0A0S2W0H5</accession>
<feature type="domain" description="DUF6291" evidence="2">
    <location>
        <begin position="4"/>
        <end position="82"/>
    </location>
</feature>
<dbReference type="Proteomes" id="UP000064844">
    <property type="component" value="Chromosome"/>
</dbReference>
<keyword evidence="5" id="KW-1185">Reference proteome</keyword>
<dbReference type="EMBL" id="QEKK01000001">
    <property type="protein sequence ID" value="PVY59590.1"/>
    <property type="molecule type" value="Genomic_DNA"/>
</dbReference>
<evidence type="ECO:0000313" key="4">
    <source>
        <dbReference type="EMBL" id="PVY59590.1"/>
    </source>
</evidence>
<dbReference type="OrthoDB" id="7365718at2"/>
<feature type="region of interest" description="Disordered" evidence="1">
    <location>
        <begin position="69"/>
        <end position="95"/>
    </location>
</feature>
<dbReference type="KEGG" id="ibu:IB211_00475"/>
<proteinExistence type="predicted"/>